<protein>
    <submittedName>
        <fullName evidence="2">Uncharacterized protein</fullName>
    </submittedName>
</protein>
<evidence type="ECO:0000313" key="2">
    <source>
        <dbReference type="EMBL" id="KRZ14154.1"/>
    </source>
</evidence>
<gene>
    <name evidence="2" type="ORF">T4B_4667</name>
</gene>
<keyword evidence="3" id="KW-1185">Reference proteome</keyword>
<evidence type="ECO:0000313" key="3">
    <source>
        <dbReference type="Proteomes" id="UP000054805"/>
    </source>
</evidence>
<keyword evidence="1" id="KW-0812">Transmembrane</keyword>
<dbReference type="AlphaFoldDB" id="A0A0V1HU81"/>
<reference evidence="2 3" key="1">
    <citation type="submission" date="2015-01" db="EMBL/GenBank/DDBJ databases">
        <title>Evolution of Trichinella species and genotypes.</title>
        <authorList>
            <person name="Korhonen P.K."/>
            <person name="Edoardo P."/>
            <person name="Giuseppe L.R."/>
            <person name="Gasser R.B."/>
        </authorList>
    </citation>
    <scope>NUCLEOTIDE SEQUENCE [LARGE SCALE GENOMIC DNA]</scope>
    <source>
        <strain evidence="2">ISS588</strain>
    </source>
</reference>
<proteinExistence type="predicted"/>
<evidence type="ECO:0000256" key="1">
    <source>
        <dbReference type="SAM" id="Phobius"/>
    </source>
</evidence>
<sequence length="853" mass="97218">MCVVIVIGIVSVKSAVMKLLCVFLVLLLFNFCCDLAIKFRLPFFKFPVEKEYMKLFRYSSLLTFVDEIIVICENMPINDDTKNCNDEIGLIFPCHGNECIQKGDDSYCKVFAFTETKVLCRDGAGSSSLLFINFSLESEFSAICKSSCETNADDYLLFTYYAVNDTHGCSPLSSCNGVHDKEDVVPLVYYVDGNFEPATHCSILSMPVVDIPPVVIFADATISPGIPFEIYLVDKLNEGKKLLRYFEFVLIPPDSKLYFEINSVELVTCYLYTDDSFVGFFAVSKLYPTISLETIRRKYGISATEMLCEGRLNASHSSIVAYTRNTLIILESAVLWEYASFKPEERSWKSLSFLKCDDVLFKALNWYSGLNINLDVELQIWDLTEGKMLSNDTDENRVWFHHTGGDYAAKVKSRYRRCNPYVNMEHHYEVHFSFSKCPAIKFRLPFFKFPVEKEYMKLFRYSSLLTFVDEIIVICENMPINDDTKNCNDEIGLIFPCHGNECIQKGDDSYCKVFAFTETKVLCRDGAGSSSLLFINFSLESEFSAICKSSCETNADDYLLFTYYAVNDTHGCSPLSSCNGVHDKEDVVPLVYYVDGNFEPATHCSILSMPVVDIPPVVIFADATISPGIPFEIYLVDKLNEGKKLLRYFEFVELPPDSKLYFEINSVELVTCYLYTDDSFVGFFAVSKLNPTISLEVVRNNYGICAVEMLCEGRLNASHSSIVAYTRNTFVILESPVLWEYAVYKRQQRAWKRLTLLRCDDVLFDVLKWYTDNLDVELEIWDLTEGKMLSNSTNKNRVWFKSANSLYAAKVTARYRRCNPYIRMEHSPGDVSIASFSLQSEEDSSNAVSLMAF</sequence>
<keyword evidence="1" id="KW-0472">Membrane</keyword>
<dbReference type="Proteomes" id="UP000054805">
    <property type="component" value="Unassembled WGS sequence"/>
</dbReference>
<comment type="caution">
    <text evidence="2">The sequence shown here is derived from an EMBL/GenBank/DDBJ whole genome shotgun (WGS) entry which is preliminary data.</text>
</comment>
<dbReference type="EMBL" id="JYDS01000323">
    <property type="protein sequence ID" value="KRZ14154.1"/>
    <property type="molecule type" value="Genomic_DNA"/>
</dbReference>
<name>A0A0V1HU81_TRIPS</name>
<accession>A0A0V1HU81</accession>
<feature type="transmembrane region" description="Helical" evidence="1">
    <location>
        <begin position="15"/>
        <end position="37"/>
    </location>
</feature>
<organism evidence="2 3">
    <name type="scientific">Trichinella pseudospiralis</name>
    <name type="common">Parasitic roundworm</name>
    <dbReference type="NCBI Taxonomy" id="6337"/>
    <lineage>
        <taxon>Eukaryota</taxon>
        <taxon>Metazoa</taxon>
        <taxon>Ecdysozoa</taxon>
        <taxon>Nematoda</taxon>
        <taxon>Enoplea</taxon>
        <taxon>Dorylaimia</taxon>
        <taxon>Trichinellida</taxon>
        <taxon>Trichinellidae</taxon>
        <taxon>Trichinella</taxon>
    </lineage>
</organism>
<keyword evidence="1" id="KW-1133">Transmembrane helix</keyword>